<dbReference type="NCBIfam" id="TIGR00666">
    <property type="entry name" value="PBP4"/>
    <property type="match status" value="1"/>
</dbReference>
<dbReference type="SUPFAM" id="SSF56601">
    <property type="entry name" value="beta-lactamase/transpeptidase-like"/>
    <property type="match status" value="1"/>
</dbReference>
<keyword evidence="3" id="KW-0645">Protease</keyword>
<dbReference type="AlphaFoldDB" id="A0A1H7CN72"/>
<keyword evidence="4" id="KW-1185">Reference proteome</keyword>
<sequence>MRADRLHRIEKTWIRSLVRRRALRSYGEMTQRISRRFFLGGVAASVGLGPALADAPLVSLRPQLRPRQKPVPGAQKLIADAGLPGMVAFAVADVKSGVGLESINAGAGLPPASVAKALTALYALDTLGADHRFETRVFAEGPVENGILQGDLVLAGGADPTLDTEGLARLAANLKAAGVREVRGAFKVYDGVLPRIHSIDPGQPDHLGYSPAISGIALNFNRVHFEWKRGTSGYSVTMDARTANYRPQVAMSRMTVVSRRMPVYTYEPAPGMDRWTVASGALGGGGARWLPVRKPALYAGDVFQTLARSQGIVLDKVQVVQTAPTGRVLARHASAPLRDIVRGMLKYSTNLTAEMVGMAASSGRIGTPASLAESAAEMCRWATDAYGMSSTLLVDHSGLGDASRMAPRDLVGALVQVRRAGILRPLLKPFAMPDASGRLVKAGPVAVAAKTGTLNFVSGLGGFVTASDGTELAFAIFTADMERRSRLKRSQRERPEGARAWNGQSRGLQRKLIERWAKVYAKGHKA</sequence>
<dbReference type="Proteomes" id="UP000199379">
    <property type="component" value="Unassembled WGS sequence"/>
</dbReference>
<dbReference type="GO" id="GO:0004185">
    <property type="term" value="F:serine-type carboxypeptidase activity"/>
    <property type="evidence" value="ECO:0007669"/>
    <property type="project" value="InterPro"/>
</dbReference>
<proteinExistence type="inferred from homology"/>
<protein>
    <submittedName>
        <fullName evidence="3">D-alanyl-D-alanine carboxypeptidase / D-alanyl-D-alanine-endopeptidase (Penicillin-binding protein 4)</fullName>
    </submittedName>
</protein>
<dbReference type="InterPro" id="IPR012338">
    <property type="entry name" value="Beta-lactam/transpept-like"/>
</dbReference>
<dbReference type="GO" id="GO:0006508">
    <property type="term" value="P:proteolysis"/>
    <property type="evidence" value="ECO:0007669"/>
    <property type="project" value="InterPro"/>
</dbReference>
<dbReference type="Pfam" id="PF02113">
    <property type="entry name" value="Peptidase_S13"/>
    <property type="match status" value="1"/>
</dbReference>
<dbReference type="Gene3D" id="3.50.80.20">
    <property type="entry name" value="D-Ala-D-Ala carboxypeptidase C, peptidase S13"/>
    <property type="match status" value="1"/>
</dbReference>
<comment type="similarity">
    <text evidence="1">Belongs to the peptidase S13 family.</text>
</comment>
<dbReference type="STRING" id="1227549.SAMN05444007_108200"/>
<evidence type="ECO:0000256" key="1">
    <source>
        <dbReference type="ARBA" id="ARBA00006096"/>
    </source>
</evidence>
<name>A0A1H7CN72_9RHOB</name>
<dbReference type="PRINTS" id="PR00922">
    <property type="entry name" value="DADACBPTASE3"/>
</dbReference>
<evidence type="ECO:0000313" key="3">
    <source>
        <dbReference type="EMBL" id="SEJ90674.1"/>
    </source>
</evidence>
<evidence type="ECO:0000256" key="2">
    <source>
        <dbReference type="ARBA" id="ARBA00022801"/>
    </source>
</evidence>
<organism evidence="3 4">
    <name type="scientific">Cribrihabitans marinus</name>
    <dbReference type="NCBI Taxonomy" id="1227549"/>
    <lineage>
        <taxon>Bacteria</taxon>
        <taxon>Pseudomonadati</taxon>
        <taxon>Pseudomonadota</taxon>
        <taxon>Alphaproteobacteria</taxon>
        <taxon>Rhodobacterales</taxon>
        <taxon>Paracoccaceae</taxon>
        <taxon>Cribrihabitans</taxon>
    </lineage>
</organism>
<accession>A0A1H7CN72</accession>
<dbReference type="Gene3D" id="3.40.710.10">
    <property type="entry name" value="DD-peptidase/beta-lactamase superfamily"/>
    <property type="match status" value="2"/>
</dbReference>
<reference evidence="3 4" key="1">
    <citation type="submission" date="2016-10" db="EMBL/GenBank/DDBJ databases">
        <authorList>
            <person name="de Groot N.N."/>
        </authorList>
    </citation>
    <scope>NUCLEOTIDE SEQUENCE [LARGE SCALE GENOMIC DNA]</scope>
    <source>
        <strain evidence="3 4">DSM 29340</strain>
    </source>
</reference>
<dbReference type="PANTHER" id="PTHR30023:SF0">
    <property type="entry name" value="PENICILLIN-SENSITIVE CARBOXYPEPTIDASE A"/>
    <property type="match status" value="1"/>
</dbReference>
<gene>
    <name evidence="3" type="ORF">SAMN05444007_108200</name>
</gene>
<dbReference type="EMBL" id="FNYD01000008">
    <property type="protein sequence ID" value="SEJ90674.1"/>
    <property type="molecule type" value="Genomic_DNA"/>
</dbReference>
<dbReference type="GO" id="GO:0000270">
    <property type="term" value="P:peptidoglycan metabolic process"/>
    <property type="evidence" value="ECO:0007669"/>
    <property type="project" value="TreeGrafter"/>
</dbReference>
<keyword evidence="2" id="KW-0378">Hydrolase</keyword>
<keyword evidence="3" id="KW-0121">Carboxypeptidase</keyword>
<evidence type="ECO:0000313" key="4">
    <source>
        <dbReference type="Proteomes" id="UP000199379"/>
    </source>
</evidence>
<dbReference type="PANTHER" id="PTHR30023">
    <property type="entry name" value="D-ALANYL-D-ALANINE CARBOXYPEPTIDASE"/>
    <property type="match status" value="1"/>
</dbReference>
<dbReference type="InterPro" id="IPR000667">
    <property type="entry name" value="Peptidase_S13"/>
</dbReference>